<dbReference type="OrthoDB" id="312624at2"/>
<dbReference type="AlphaFoldDB" id="A0A1G7EH41"/>
<evidence type="ECO:0008006" key="4">
    <source>
        <dbReference type="Google" id="ProtNLM"/>
    </source>
</evidence>
<sequence>MLKKATVSVLCLAACLTASAKAEEKNASLPLAKLFHKYDTYLKMASKEEPAFKPLYRVFPREGEAGVLEMSFTHNGKSVTFSTDEKGYIDYRPSQELLEANPVVTVDRPQNSMSLALTLGVLEPASTSYDMRALHDKVHTAWGQAKGLGGFMSILAPKHSNITANFGESCPTVTWSIKAQGKQIAGGSATGSVLIEFKDKVIRKADTLTFSCTPEQLML</sequence>
<feature type="signal peptide" evidence="1">
    <location>
        <begin position="1"/>
        <end position="22"/>
    </location>
</feature>
<gene>
    <name evidence="2" type="ORF">SAMN04488071_3446</name>
</gene>
<dbReference type="Proteomes" id="UP000183685">
    <property type="component" value="Unassembled WGS sequence"/>
</dbReference>
<dbReference type="EMBL" id="FNAK01000008">
    <property type="protein sequence ID" value="SDE63009.1"/>
    <property type="molecule type" value="Genomic_DNA"/>
</dbReference>
<dbReference type="RefSeq" id="WP_068309295.1">
    <property type="nucleotide sequence ID" value="NZ_FNAK01000008.1"/>
</dbReference>
<accession>A0A1G7EH41</accession>
<name>A0A1G7EH41_9PROT</name>
<evidence type="ECO:0000313" key="2">
    <source>
        <dbReference type="EMBL" id="SDE63009.1"/>
    </source>
</evidence>
<organism evidence="2 3">
    <name type="scientific">Kordiimonas lacus</name>
    <dbReference type="NCBI Taxonomy" id="637679"/>
    <lineage>
        <taxon>Bacteria</taxon>
        <taxon>Pseudomonadati</taxon>
        <taxon>Pseudomonadota</taxon>
        <taxon>Alphaproteobacteria</taxon>
        <taxon>Kordiimonadales</taxon>
        <taxon>Kordiimonadaceae</taxon>
        <taxon>Kordiimonas</taxon>
    </lineage>
</organism>
<dbReference type="STRING" id="637679.GCA_001550055_00931"/>
<reference evidence="2 3" key="1">
    <citation type="submission" date="2016-10" db="EMBL/GenBank/DDBJ databases">
        <authorList>
            <person name="de Groot N.N."/>
        </authorList>
    </citation>
    <scope>NUCLEOTIDE SEQUENCE [LARGE SCALE GENOMIC DNA]</scope>
    <source>
        <strain evidence="2 3">CGMCC 1.9109</strain>
    </source>
</reference>
<feature type="chain" id="PRO_5010234276" description="Outer membrane lipoprotein-sorting protein" evidence="1">
    <location>
        <begin position="23"/>
        <end position="219"/>
    </location>
</feature>
<protein>
    <recommendedName>
        <fullName evidence="4">Outer membrane lipoprotein-sorting protein</fullName>
    </recommendedName>
</protein>
<keyword evidence="3" id="KW-1185">Reference proteome</keyword>
<keyword evidence="1" id="KW-0732">Signal</keyword>
<proteinExistence type="predicted"/>
<evidence type="ECO:0000313" key="3">
    <source>
        <dbReference type="Proteomes" id="UP000183685"/>
    </source>
</evidence>
<evidence type="ECO:0000256" key="1">
    <source>
        <dbReference type="SAM" id="SignalP"/>
    </source>
</evidence>